<evidence type="ECO:0000256" key="1">
    <source>
        <dbReference type="SAM" id="MobiDB-lite"/>
    </source>
</evidence>
<dbReference type="OrthoDB" id="2505209at2759"/>
<accession>F4R575</accession>
<dbReference type="AlphaFoldDB" id="F4R575"/>
<feature type="region of interest" description="Disordered" evidence="1">
    <location>
        <begin position="31"/>
        <end position="62"/>
    </location>
</feature>
<name>F4R575_MELLP</name>
<dbReference type="GeneID" id="18931595"/>
<evidence type="ECO:0000313" key="3">
    <source>
        <dbReference type="Proteomes" id="UP000001072"/>
    </source>
</evidence>
<feature type="region of interest" description="Disordered" evidence="1">
    <location>
        <begin position="161"/>
        <end position="198"/>
    </location>
</feature>
<feature type="compositionally biased region" description="Polar residues" evidence="1">
    <location>
        <begin position="173"/>
        <end position="190"/>
    </location>
</feature>
<dbReference type="EMBL" id="GL883091">
    <property type="protein sequence ID" value="EGG11997.1"/>
    <property type="molecule type" value="Genomic_DNA"/>
</dbReference>
<protein>
    <submittedName>
        <fullName evidence="2">Uncharacterized protein</fullName>
    </submittedName>
</protein>
<proteinExistence type="predicted"/>
<organism evidence="3">
    <name type="scientific">Melampsora larici-populina (strain 98AG31 / pathotype 3-4-7)</name>
    <name type="common">Poplar leaf rust fungus</name>
    <dbReference type="NCBI Taxonomy" id="747676"/>
    <lineage>
        <taxon>Eukaryota</taxon>
        <taxon>Fungi</taxon>
        <taxon>Dikarya</taxon>
        <taxon>Basidiomycota</taxon>
        <taxon>Pucciniomycotina</taxon>
        <taxon>Pucciniomycetes</taxon>
        <taxon>Pucciniales</taxon>
        <taxon>Melampsoraceae</taxon>
        <taxon>Melampsora</taxon>
    </lineage>
</organism>
<reference evidence="3" key="1">
    <citation type="journal article" date="2011" name="Proc. Natl. Acad. Sci. U.S.A.">
        <title>Obligate biotrophy features unraveled by the genomic analysis of rust fungi.</title>
        <authorList>
            <person name="Duplessis S."/>
            <person name="Cuomo C.A."/>
            <person name="Lin Y.-C."/>
            <person name="Aerts A."/>
            <person name="Tisserant E."/>
            <person name="Veneault-Fourrey C."/>
            <person name="Joly D.L."/>
            <person name="Hacquard S."/>
            <person name="Amselem J."/>
            <person name="Cantarel B.L."/>
            <person name="Chiu R."/>
            <person name="Coutinho P.M."/>
            <person name="Feau N."/>
            <person name="Field M."/>
            <person name="Frey P."/>
            <person name="Gelhaye E."/>
            <person name="Goldberg J."/>
            <person name="Grabherr M.G."/>
            <person name="Kodira C.D."/>
            <person name="Kohler A."/>
            <person name="Kuees U."/>
            <person name="Lindquist E.A."/>
            <person name="Lucas S.M."/>
            <person name="Mago R."/>
            <person name="Mauceli E."/>
            <person name="Morin E."/>
            <person name="Murat C."/>
            <person name="Pangilinan J.L."/>
            <person name="Park R."/>
            <person name="Pearson M."/>
            <person name="Quesneville H."/>
            <person name="Rouhier N."/>
            <person name="Sakthikumar S."/>
            <person name="Salamov A.A."/>
            <person name="Schmutz J."/>
            <person name="Selles B."/>
            <person name="Shapiro H."/>
            <person name="Tanguay P."/>
            <person name="Tuskan G.A."/>
            <person name="Henrissat B."/>
            <person name="Van de Peer Y."/>
            <person name="Rouze P."/>
            <person name="Ellis J.G."/>
            <person name="Dodds P.N."/>
            <person name="Schein J.E."/>
            <person name="Zhong S."/>
            <person name="Hamelin R.C."/>
            <person name="Grigoriev I.V."/>
            <person name="Szabo L.J."/>
            <person name="Martin F."/>
        </authorList>
    </citation>
    <scope>NUCLEOTIDE SEQUENCE [LARGE SCALE GENOMIC DNA]</scope>
    <source>
        <strain evidence="3">98AG31 / pathotype 3-4-7</strain>
    </source>
</reference>
<sequence length="198" mass="21098">MSYDSRADDTMDDAFEGLENVRACCNGKHDVGTLSRHHDHGSRPPSRGPMGGSRPPSRGALASSLSSIYHDVDSNSSMNMRQHDSPSVRASNINSLRNRLGGAISPASYSGSIKGKSSTILDGTRYNSVGNSSPSGTISSQFGKTQRKSQLMQDLGILMQDKPTVERLDTSPPRASSRLSRKSISTTLSDSIRGRAGG</sequence>
<dbReference type="KEGG" id="mlr:MELLADRAFT_70662"/>
<dbReference type="InParanoid" id="F4R575"/>
<dbReference type="Proteomes" id="UP000001072">
    <property type="component" value="Unassembled WGS sequence"/>
</dbReference>
<dbReference type="STRING" id="747676.F4R575"/>
<keyword evidence="3" id="KW-1185">Reference proteome</keyword>
<dbReference type="HOGENOM" id="CLU_1378403_0_0_1"/>
<evidence type="ECO:0000313" key="2">
    <source>
        <dbReference type="EMBL" id="EGG11997.1"/>
    </source>
</evidence>
<gene>
    <name evidence="2" type="ORF">MELLADRAFT_70662</name>
</gene>
<feature type="region of interest" description="Disordered" evidence="1">
    <location>
        <begin position="124"/>
        <end position="144"/>
    </location>
</feature>
<dbReference type="VEuPathDB" id="FungiDB:MELLADRAFT_70662"/>
<dbReference type="RefSeq" id="XP_007404372.1">
    <property type="nucleotide sequence ID" value="XM_007404310.1"/>
</dbReference>